<evidence type="ECO:0000313" key="1">
    <source>
        <dbReference type="EMBL" id="KKN61955.1"/>
    </source>
</evidence>
<dbReference type="AlphaFoldDB" id="A0A0F9RZQ9"/>
<reference evidence="1" key="1">
    <citation type="journal article" date="2015" name="Nature">
        <title>Complex archaea that bridge the gap between prokaryotes and eukaryotes.</title>
        <authorList>
            <person name="Spang A."/>
            <person name="Saw J.H."/>
            <person name="Jorgensen S.L."/>
            <person name="Zaremba-Niedzwiedzka K."/>
            <person name="Martijn J."/>
            <person name="Lind A.E."/>
            <person name="van Eijk R."/>
            <person name="Schleper C."/>
            <person name="Guy L."/>
            <person name="Ettema T.J."/>
        </authorList>
    </citation>
    <scope>NUCLEOTIDE SEQUENCE</scope>
</reference>
<proteinExistence type="predicted"/>
<sequence>MNENVIIAFRDEIEKTAQVGGIRAAGRLWKSVFTGAKGQKAGLGKRIGSAIKGTAGAARRDLRTTGLGRTGKIALTGAALVGAPALAASHLAGKQTAAQKAYTRRLTGSYRPGAGMLVPPRSY</sequence>
<protein>
    <submittedName>
        <fullName evidence="1">Uncharacterized protein</fullName>
    </submittedName>
</protein>
<comment type="caution">
    <text evidence="1">The sequence shown here is derived from an EMBL/GenBank/DDBJ whole genome shotgun (WGS) entry which is preliminary data.</text>
</comment>
<name>A0A0F9RZQ9_9ZZZZ</name>
<organism evidence="1">
    <name type="scientific">marine sediment metagenome</name>
    <dbReference type="NCBI Taxonomy" id="412755"/>
    <lineage>
        <taxon>unclassified sequences</taxon>
        <taxon>metagenomes</taxon>
        <taxon>ecological metagenomes</taxon>
    </lineage>
</organism>
<gene>
    <name evidence="1" type="ORF">LCGC14_0516330</name>
</gene>
<dbReference type="EMBL" id="LAZR01000639">
    <property type="protein sequence ID" value="KKN61955.1"/>
    <property type="molecule type" value="Genomic_DNA"/>
</dbReference>
<accession>A0A0F9RZQ9</accession>